<evidence type="ECO:0000313" key="2">
    <source>
        <dbReference type="Proteomes" id="UP000502259"/>
    </source>
</evidence>
<organism evidence="1 2">
    <name type="scientific">Halomonas hydrothermalis</name>
    <dbReference type="NCBI Taxonomy" id="115561"/>
    <lineage>
        <taxon>Bacteria</taxon>
        <taxon>Pseudomonadati</taxon>
        <taxon>Pseudomonadota</taxon>
        <taxon>Gammaproteobacteria</taxon>
        <taxon>Oceanospirillales</taxon>
        <taxon>Halomonadaceae</taxon>
        <taxon>Halomonas</taxon>
    </lineage>
</organism>
<proteinExistence type="predicted"/>
<keyword evidence="2" id="KW-1185">Reference proteome</keyword>
<dbReference type="EMBL" id="AP022843">
    <property type="protein sequence ID" value="BCB07618.1"/>
    <property type="molecule type" value="Genomic_DNA"/>
</dbReference>
<protein>
    <submittedName>
        <fullName evidence="1">Uncharacterized protein</fullName>
    </submittedName>
</protein>
<reference evidence="1 2" key="1">
    <citation type="submission" date="2020-03" db="EMBL/GenBank/DDBJ databases">
        <title>Complete Genome Sequence of Halomonas hydrothermalis Strain Slthf2, Halophilic Bacterium Isolated from Deep-Sea Hydrothermal-Vent Environments.</title>
        <authorList>
            <person name="Takeyama N."/>
            <person name="Huang M."/>
            <person name="Sato K."/>
            <person name="Galipon J."/>
            <person name="Arakawa K."/>
        </authorList>
    </citation>
    <scope>NUCLEOTIDE SEQUENCE [LARGE SCALE GENOMIC DNA]</scope>
    <source>
        <strain evidence="1 2">Slthf2</strain>
    </source>
</reference>
<dbReference type="Proteomes" id="UP000502259">
    <property type="component" value="Chromosome"/>
</dbReference>
<dbReference type="SUPFAM" id="SSF53850">
    <property type="entry name" value="Periplasmic binding protein-like II"/>
    <property type="match status" value="1"/>
</dbReference>
<gene>
    <name evidence="1" type="ORF">HHSLTHF2_15080</name>
</gene>
<dbReference type="AlphaFoldDB" id="A0A6F8U232"/>
<sequence length="131" mass="14398">MIPVTGLDANGTPCALLPGSRQQPTPCLAYPKRGLLGSAVKAHLARLPQSTYLTAQSENLYAAGIKELVLLGYGMSWLPERNIAAELSNGTLIRAGDSRWDVPMELRLYRHQNQHHAELDSLWSELAPPRN</sequence>
<evidence type="ECO:0000313" key="1">
    <source>
        <dbReference type="EMBL" id="BCB07618.1"/>
    </source>
</evidence>
<name>A0A6F8U232_9GAMM</name>
<accession>A0A6F8U232</accession>